<dbReference type="GO" id="GO:0006457">
    <property type="term" value="P:protein folding"/>
    <property type="evidence" value="ECO:0007669"/>
    <property type="project" value="TreeGrafter"/>
</dbReference>
<evidence type="ECO:0000313" key="2">
    <source>
        <dbReference type="Ensembl" id="ENSMMMP00000012352.1"/>
    </source>
</evidence>
<dbReference type="Pfam" id="PF00085">
    <property type="entry name" value="Thioredoxin"/>
    <property type="match status" value="1"/>
</dbReference>
<dbReference type="InterPro" id="IPR039798">
    <property type="entry name" value="Sulfhydryl_oxidase"/>
</dbReference>
<sequence length="201" mass="21717">MVLKSSLCSASAPTLTRSAAGTPCPCLCVQSLPPLGHSRCFSQSHTHPGCSLQPHWTPCHPSSVPPSPTGPLYMWLLCLVWLSPYPLRGLSLPCCDAVWVLDSGSVRGATANSSAAWLVQFYSSWCGHCIGYAPTWRALAGDVRAWRPVAALDCAEEKNQEVCRTYDVHFYPTFRVSPEQGCVRPALFAGFSSGKCAASHF</sequence>
<name>A0A8C5ZBE2_MARMA</name>
<dbReference type="PANTHER" id="PTHR22897:SF7">
    <property type="entry name" value="SULFHYDRYL OXIDASE 2"/>
    <property type="match status" value="1"/>
</dbReference>
<proteinExistence type="predicted"/>
<dbReference type="GO" id="GO:0016971">
    <property type="term" value="F:flavin-dependent sulfhydryl oxidase activity"/>
    <property type="evidence" value="ECO:0007669"/>
    <property type="project" value="InterPro"/>
</dbReference>
<dbReference type="AlphaFoldDB" id="A0A8C5ZBE2"/>
<dbReference type="GeneTree" id="ENSGT00940000159734"/>
<reference evidence="2" key="2">
    <citation type="submission" date="2025-09" db="UniProtKB">
        <authorList>
            <consortium name="Ensembl"/>
        </authorList>
    </citation>
    <scope>IDENTIFICATION</scope>
</reference>
<dbReference type="GO" id="GO:0000139">
    <property type="term" value="C:Golgi membrane"/>
    <property type="evidence" value="ECO:0007669"/>
    <property type="project" value="TreeGrafter"/>
</dbReference>
<dbReference type="InterPro" id="IPR036249">
    <property type="entry name" value="Thioredoxin-like_sf"/>
</dbReference>
<dbReference type="Proteomes" id="UP000694407">
    <property type="component" value="Unplaced"/>
</dbReference>
<protein>
    <recommendedName>
        <fullName evidence="1">Thioredoxin domain-containing protein</fullName>
    </recommendedName>
</protein>
<dbReference type="PROSITE" id="PS51352">
    <property type="entry name" value="THIOREDOXIN_2"/>
    <property type="match status" value="1"/>
</dbReference>
<dbReference type="Ensembl" id="ENSMMMT00000014121.1">
    <property type="protein sequence ID" value="ENSMMMP00000012352.1"/>
    <property type="gene ID" value="ENSMMMG00000011069.1"/>
</dbReference>
<dbReference type="Gene3D" id="3.40.30.10">
    <property type="entry name" value="Glutaredoxin"/>
    <property type="match status" value="1"/>
</dbReference>
<evidence type="ECO:0000259" key="1">
    <source>
        <dbReference type="PROSITE" id="PS51352"/>
    </source>
</evidence>
<organism evidence="2 3">
    <name type="scientific">Marmota marmota marmota</name>
    <name type="common">Alpine marmot</name>
    <dbReference type="NCBI Taxonomy" id="9994"/>
    <lineage>
        <taxon>Eukaryota</taxon>
        <taxon>Metazoa</taxon>
        <taxon>Chordata</taxon>
        <taxon>Craniata</taxon>
        <taxon>Vertebrata</taxon>
        <taxon>Euteleostomi</taxon>
        <taxon>Mammalia</taxon>
        <taxon>Eutheria</taxon>
        <taxon>Euarchontoglires</taxon>
        <taxon>Glires</taxon>
        <taxon>Rodentia</taxon>
        <taxon>Sciuromorpha</taxon>
        <taxon>Sciuridae</taxon>
        <taxon>Xerinae</taxon>
        <taxon>Marmotini</taxon>
        <taxon>Marmota</taxon>
    </lineage>
</organism>
<evidence type="ECO:0000313" key="3">
    <source>
        <dbReference type="Proteomes" id="UP000694407"/>
    </source>
</evidence>
<dbReference type="SUPFAM" id="SSF52833">
    <property type="entry name" value="Thioredoxin-like"/>
    <property type="match status" value="1"/>
</dbReference>
<dbReference type="InterPro" id="IPR013766">
    <property type="entry name" value="Thioredoxin_domain"/>
</dbReference>
<feature type="domain" description="Thioredoxin" evidence="1">
    <location>
        <begin position="86"/>
        <end position="201"/>
    </location>
</feature>
<keyword evidence="3" id="KW-1185">Reference proteome</keyword>
<reference evidence="2" key="1">
    <citation type="submission" date="2025-08" db="UniProtKB">
        <authorList>
            <consortium name="Ensembl"/>
        </authorList>
    </citation>
    <scope>IDENTIFICATION</scope>
</reference>
<accession>A0A8C5ZBE2</accession>
<dbReference type="GO" id="GO:0003756">
    <property type="term" value="F:protein disulfide isomerase activity"/>
    <property type="evidence" value="ECO:0007669"/>
    <property type="project" value="TreeGrafter"/>
</dbReference>
<dbReference type="GO" id="GO:0005615">
    <property type="term" value="C:extracellular space"/>
    <property type="evidence" value="ECO:0007669"/>
    <property type="project" value="TreeGrafter"/>
</dbReference>
<dbReference type="PANTHER" id="PTHR22897">
    <property type="entry name" value="QUIESCIN Q6-RELATED SULFHYDRYL OXIDASE"/>
    <property type="match status" value="1"/>
</dbReference>